<dbReference type="Gene3D" id="3.15.10.10">
    <property type="entry name" value="Bactericidal permeability-increasing protein, domain 1"/>
    <property type="match status" value="1"/>
</dbReference>
<evidence type="ECO:0000313" key="3">
    <source>
        <dbReference type="EMBL" id="NXN49302.1"/>
    </source>
</evidence>
<name>A0A7L1JEM8_RYNNI</name>
<protein>
    <submittedName>
        <fullName evidence="3">BPIB6 protein</fullName>
    </submittedName>
</protein>
<dbReference type="InterPro" id="IPR001124">
    <property type="entry name" value="Lipid-bd_serum_glycop_C"/>
</dbReference>
<dbReference type="Gene3D" id="3.15.20.10">
    <property type="entry name" value="Bactericidal permeability-increasing protein, domain 2"/>
    <property type="match status" value="1"/>
</dbReference>
<keyword evidence="1" id="KW-0472">Membrane</keyword>
<evidence type="ECO:0000259" key="2">
    <source>
        <dbReference type="SMART" id="SM00329"/>
    </source>
</evidence>
<dbReference type="InterPro" id="IPR017942">
    <property type="entry name" value="Lipid-bd_serum_glycop_N"/>
</dbReference>
<dbReference type="OrthoDB" id="9623596at2759"/>
<proteinExistence type="predicted"/>
<feature type="non-terminal residue" evidence="3">
    <location>
        <position position="367"/>
    </location>
</feature>
<dbReference type="Pfam" id="PF01273">
    <property type="entry name" value="LBP_BPI_CETP"/>
    <property type="match status" value="1"/>
</dbReference>
<dbReference type="AlphaFoldDB" id="A0A7L1JEM8"/>
<evidence type="ECO:0000313" key="4">
    <source>
        <dbReference type="Proteomes" id="UP000525416"/>
    </source>
</evidence>
<dbReference type="Pfam" id="PF02886">
    <property type="entry name" value="LBP_BPI_CETP_C"/>
    <property type="match status" value="1"/>
</dbReference>
<keyword evidence="1" id="KW-0812">Transmembrane</keyword>
<comment type="caution">
    <text evidence="3">The sequence shown here is derived from an EMBL/GenBank/DDBJ whole genome shotgun (WGS) entry which is preliminary data.</text>
</comment>
<feature type="domain" description="Lipid-binding serum glycoprotein C-terminal" evidence="2">
    <location>
        <begin position="177"/>
        <end position="367"/>
    </location>
</feature>
<reference evidence="3 4" key="1">
    <citation type="submission" date="2019-09" db="EMBL/GenBank/DDBJ databases">
        <title>Bird 10,000 Genomes (B10K) Project - Family phase.</title>
        <authorList>
            <person name="Zhang G."/>
        </authorList>
    </citation>
    <scope>NUCLEOTIDE SEQUENCE [LARGE SCALE GENOMIC DNA]</scope>
    <source>
        <strain evidence="3">B10K-DU-002-16</strain>
        <tissue evidence="3">Muscle</tissue>
    </source>
</reference>
<dbReference type="GO" id="GO:0008289">
    <property type="term" value="F:lipid binding"/>
    <property type="evidence" value="ECO:0007669"/>
    <property type="project" value="InterPro"/>
</dbReference>
<keyword evidence="4" id="KW-1185">Reference proteome</keyword>
<keyword evidence="1" id="KW-1133">Transmembrane helix</keyword>
<dbReference type="InterPro" id="IPR017943">
    <property type="entry name" value="Bactericidal_perm-incr_a/b_dom"/>
</dbReference>
<gene>
    <name evidence="3" type="primary">Bpifb6</name>
    <name evidence="3" type="ORF">RYNNIG_R03751</name>
</gene>
<dbReference type="PANTHER" id="PTHR46019:SF2">
    <property type="entry name" value="BPI FOLD-CONTAINING FAMILY B MEMBER 6"/>
    <property type="match status" value="1"/>
</dbReference>
<dbReference type="SMART" id="SM00329">
    <property type="entry name" value="BPI2"/>
    <property type="match status" value="1"/>
</dbReference>
<accession>A0A7L1JEM8</accession>
<dbReference type="InterPro" id="IPR051660">
    <property type="entry name" value="BPI_fold-BPI/LBP"/>
</dbReference>
<dbReference type="EMBL" id="VXBH01000649">
    <property type="protein sequence ID" value="NXN49302.1"/>
    <property type="molecule type" value="Genomic_DNA"/>
</dbReference>
<dbReference type="Proteomes" id="UP000525416">
    <property type="component" value="Unassembled WGS sequence"/>
</dbReference>
<feature type="transmembrane region" description="Helical" evidence="1">
    <location>
        <begin position="6"/>
        <end position="27"/>
    </location>
</feature>
<evidence type="ECO:0000256" key="1">
    <source>
        <dbReference type="SAM" id="Phobius"/>
    </source>
</evidence>
<sequence length="367" mass="39132">DLHPPVISLALLPGSGVFMAVLVQMTITGKSFIGGNMEIALAANLTASSVLGQDGAGTPRFSSRNCHITLVSVKTNLPSSMLPKVMSKFLDSTLQKVLPGLLCPAVDAVLNLVNAKFTTLTSEIPLGTAGTLQYALLNPPVTNETFIELDLKTILHQKEGKEADLPTDQPSLGSLPPKRDAATQLILSANFLSAELSVLQASFNLNISNNMVLGLPPLLTTMLGALIPEISRVLPPSQPVVIEMQEAKAPVVTITREKSFVQLFSTAEFWVSPSDSAPESLFVLDVHSNLEAQFAVAEEKLRLSLALQSVSRMALASSSLGMFDELPLKGVLADILHEAYVPSINRVLRGGIPLPDLLGITCQRVNI</sequence>
<dbReference type="SUPFAM" id="SSF55394">
    <property type="entry name" value="Bactericidal permeability-increasing protein, BPI"/>
    <property type="match status" value="2"/>
</dbReference>
<dbReference type="PANTHER" id="PTHR46019">
    <property type="entry name" value="BPI FOLD-CONTAINING FAMILY B MEMBER 4-RELATED"/>
    <property type="match status" value="1"/>
</dbReference>
<organism evidence="3 4">
    <name type="scientific">Rynchops niger</name>
    <name type="common">Black skimmer</name>
    <dbReference type="NCBI Taxonomy" id="227184"/>
    <lineage>
        <taxon>Eukaryota</taxon>
        <taxon>Metazoa</taxon>
        <taxon>Chordata</taxon>
        <taxon>Craniata</taxon>
        <taxon>Vertebrata</taxon>
        <taxon>Euteleostomi</taxon>
        <taxon>Archelosauria</taxon>
        <taxon>Archosauria</taxon>
        <taxon>Dinosauria</taxon>
        <taxon>Saurischia</taxon>
        <taxon>Theropoda</taxon>
        <taxon>Coelurosauria</taxon>
        <taxon>Aves</taxon>
        <taxon>Neognathae</taxon>
        <taxon>Neoaves</taxon>
        <taxon>Charadriiformes</taxon>
        <taxon>Laridae</taxon>
        <taxon>Rynchops</taxon>
    </lineage>
</organism>
<feature type="non-terminal residue" evidence="3">
    <location>
        <position position="1"/>
    </location>
</feature>